<dbReference type="HOGENOM" id="CLU_1919719_0_0_1"/>
<dbReference type="Proteomes" id="UP000015104">
    <property type="component" value="Unassembled WGS sequence"/>
</dbReference>
<proteinExistence type="predicted"/>
<name>T1JXJ9_TETUR</name>
<protein>
    <submittedName>
        <fullName evidence="1">Uncharacterized protein</fullName>
    </submittedName>
</protein>
<reference evidence="1" key="2">
    <citation type="submission" date="2015-06" db="UniProtKB">
        <authorList>
            <consortium name="EnsemblMetazoa"/>
        </authorList>
    </citation>
    <scope>IDENTIFICATION</scope>
</reference>
<dbReference type="EMBL" id="CAEY01000829">
    <property type="status" value="NOT_ANNOTATED_CDS"/>
    <property type="molecule type" value="Genomic_DNA"/>
</dbReference>
<keyword evidence="2" id="KW-1185">Reference proteome</keyword>
<sequence>MTLSVPNIDPLKDLKIAVLTRFNRDKLSLFNQLYSANDGPNYILSNASISKLLIVLNHITNFLLKTNSPFLFFGVINMIIMLKNQNLPVSFPGIPLLIKYYVDGNTKDKLKGRGKRKALKRKDWSCNDSPVI</sequence>
<evidence type="ECO:0000313" key="1">
    <source>
        <dbReference type="EnsemblMetazoa" id="tetur02g12220.1"/>
    </source>
</evidence>
<reference evidence="2" key="1">
    <citation type="submission" date="2011-08" db="EMBL/GenBank/DDBJ databases">
        <authorList>
            <person name="Rombauts S."/>
        </authorList>
    </citation>
    <scope>NUCLEOTIDE SEQUENCE</scope>
    <source>
        <strain evidence="2">London</strain>
    </source>
</reference>
<evidence type="ECO:0000313" key="2">
    <source>
        <dbReference type="Proteomes" id="UP000015104"/>
    </source>
</evidence>
<organism evidence="1 2">
    <name type="scientific">Tetranychus urticae</name>
    <name type="common">Two-spotted spider mite</name>
    <dbReference type="NCBI Taxonomy" id="32264"/>
    <lineage>
        <taxon>Eukaryota</taxon>
        <taxon>Metazoa</taxon>
        <taxon>Ecdysozoa</taxon>
        <taxon>Arthropoda</taxon>
        <taxon>Chelicerata</taxon>
        <taxon>Arachnida</taxon>
        <taxon>Acari</taxon>
        <taxon>Acariformes</taxon>
        <taxon>Trombidiformes</taxon>
        <taxon>Prostigmata</taxon>
        <taxon>Eleutherengona</taxon>
        <taxon>Raphignathae</taxon>
        <taxon>Tetranychoidea</taxon>
        <taxon>Tetranychidae</taxon>
        <taxon>Tetranychus</taxon>
    </lineage>
</organism>
<dbReference type="EnsemblMetazoa" id="tetur02g12220.1">
    <property type="protein sequence ID" value="tetur02g12220.1"/>
    <property type="gene ID" value="tetur02g12220"/>
</dbReference>
<accession>T1JXJ9</accession>
<dbReference type="AlphaFoldDB" id="T1JXJ9"/>